<evidence type="ECO:0000256" key="1">
    <source>
        <dbReference type="SAM" id="SignalP"/>
    </source>
</evidence>
<dbReference type="AlphaFoldDB" id="A0A165QFX9"/>
<keyword evidence="1" id="KW-0732">Signal</keyword>
<feature type="chain" id="PRO_5007865083" evidence="1">
    <location>
        <begin position="21"/>
        <end position="51"/>
    </location>
</feature>
<gene>
    <name evidence="2" type="ORF">DAEQUDRAFT_726719</name>
</gene>
<organism evidence="2 3">
    <name type="scientific">Daedalea quercina L-15889</name>
    <dbReference type="NCBI Taxonomy" id="1314783"/>
    <lineage>
        <taxon>Eukaryota</taxon>
        <taxon>Fungi</taxon>
        <taxon>Dikarya</taxon>
        <taxon>Basidiomycota</taxon>
        <taxon>Agaricomycotina</taxon>
        <taxon>Agaricomycetes</taxon>
        <taxon>Polyporales</taxon>
        <taxon>Fomitopsis</taxon>
    </lineage>
</organism>
<sequence length="51" mass="5752">MQLKQLGLLFLALFVTIVFGAPSTHRLDIIYDISELDEDELMATCDVDYSS</sequence>
<dbReference type="EMBL" id="KV429058">
    <property type="protein sequence ID" value="KZT69419.1"/>
    <property type="molecule type" value="Genomic_DNA"/>
</dbReference>
<reference evidence="2 3" key="1">
    <citation type="journal article" date="2016" name="Mol. Biol. Evol.">
        <title>Comparative Genomics of Early-Diverging Mushroom-Forming Fungi Provides Insights into the Origins of Lignocellulose Decay Capabilities.</title>
        <authorList>
            <person name="Nagy L.G."/>
            <person name="Riley R."/>
            <person name="Tritt A."/>
            <person name="Adam C."/>
            <person name="Daum C."/>
            <person name="Floudas D."/>
            <person name="Sun H."/>
            <person name="Yadav J.S."/>
            <person name="Pangilinan J."/>
            <person name="Larsson K.H."/>
            <person name="Matsuura K."/>
            <person name="Barry K."/>
            <person name="Labutti K."/>
            <person name="Kuo R."/>
            <person name="Ohm R.A."/>
            <person name="Bhattacharya S.S."/>
            <person name="Shirouzu T."/>
            <person name="Yoshinaga Y."/>
            <person name="Martin F.M."/>
            <person name="Grigoriev I.V."/>
            <person name="Hibbett D.S."/>
        </authorList>
    </citation>
    <scope>NUCLEOTIDE SEQUENCE [LARGE SCALE GENOMIC DNA]</scope>
    <source>
        <strain evidence="2 3">L-15889</strain>
    </source>
</reference>
<evidence type="ECO:0000313" key="2">
    <source>
        <dbReference type="EMBL" id="KZT69419.1"/>
    </source>
</evidence>
<evidence type="ECO:0000313" key="3">
    <source>
        <dbReference type="Proteomes" id="UP000076727"/>
    </source>
</evidence>
<protein>
    <submittedName>
        <fullName evidence="2">Uncharacterized protein</fullName>
    </submittedName>
</protein>
<name>A0A165QFX9_9APHY</name>
<dbReference type="Proteomes" id="UP000076727">
    <property type="component" value="Unassembled WGS sequence"/>
</dbReference>
<feature type="signal peptide" evidence="1">
    <location>
        <begin position="1"/>
        <end position="20"/>
    </location>
</feature>
<accession>A0A165QFX9</accession>
<proteinExistence type="predicted"/>
<keyword evidence="3" id="KW-1185">Reference proteome</keyword>